<evidence type="ECO:0000313" key="2">
    <source>
        <dbReference type="EMBL" id="SBT15490.1"/>
    </source>
</evidence>
<evidence type="ECO:0000259" key="1">
    <source>
        <dbReference type="Pfam" id="PF01844"/>
    </source>
</evidence>
<dbReference type="GO" id="GO:0003676">
    <property type="term" value="F:nucleic acid binding"/>
    <property type="evidence" value="ECO:0007669"/>
    <property type="project" value="InterPro"/>
</dbReference>
<dbReference type="GO" id="GO:0008270">
    <property type="term" value="F:zinc ion binding"/>
    <property type="evidence" value="ECO:0007669"/>
    <property type="project" value="InterPro"/>
</dbReference>
<reference evidence="3" key="1">
    <citation type="submission" date="2016-06" db="EMBL/GenBank/DDBJ databases">
        <authorList>
            <person name="Rodrigo-Torres L."/>
            <person name="Arahal D.R."/>
        </authorList>
    </citation>
    <scope>NUCLEOTIDE SEQUENCE [LARGE SCALE GENOMIC DNA]</scope>
    <source>
        <strain evidence="3">CECT 7224</strain>
    </source>
</reference>
<dbReference type="Gene3D" id="1.10.30.50">
    <property type="match status" value="1"/>
</dbReference>
<evidence type="ECO:0000313" key="3">
    <source>
        <dbReference type="Proteomes" id="UP000092819"/>
    </source>
</evidence>
<dbReference type="InterPro" id="IPR002711">
    <property type="entry name" value="HNH"/>
</dbReference>
<organism evidence="2 3">
    <name type="scientific">Vibrio celticus</name>
    <dbReference type="NCBI Taxonomy" id="446372"/>
    <lineage>
        <taxon>Bacteria</taxon>
        <taxon>Pseudomonadati</taxon>
        <taxon>Pseudomonadota</taxon>
        <taxon>Gammaproteobacteria</taxon>
        <taxon>Vibrionales</taxon>
        <taxon>Vibrionaceae</taxon>
        <taxon>Vibrio</taxon>
    </lineage>
</organism>
<dbReference type="EMBL" id="FLQZ01000133">
    <property type="protein sequence ID" value="SBT15490.1"/>
    <property type="molecule type" value="Genomic_DNA"/>
</dbReference>
<proteinExistence type="predicted"/>
<dbReference type="RefSeq" id="WP_206377711.1">
    <property type="nucleotide sequence ID" value="NZ_AP025464.1"/>
</dbReference>
<keyword evidence="2" id="KW-0378">Hydrolase</keyword>
<accession>A0A1C3JK04</accession>
<feature type="domain" description="HNH" evidence="1">
    <location>
        <begin position="57"/>
        <end position="103"/>
    </location>
</feature>
<dbReference type="GO" id="GO:0004519">
    <property type="term" value="F:endonuclease activity"/>
    <property type="evidence" value="ECO:0007669"/>
    <property type="project" value="UniProtKB-KW"/>
</dbReference>
<sequence length="190" mass="21428">MSYDKLFKMPNPVSITGRSSSITNSFVNGIIPTVKPSEVEVQEALAILGMNDKSICCSYCGDKFTEWDHLRPLVMNKKPTGYISEIHNLVPACGKCNQSKGNKPWDVWMLSDAPLSPKTRGVKDISERMSALARYESWQEPTKMDFESIVGAETWNKHWDNWAKVQQLMKESQALAIEINHKVAEAYKAS</sequence>
<dbReference type="Pfam" id="PF01844">
    <property type="entry name" value="HNH"/>
    <property type="match status" value="1"/>
</dbReference>
<dbReference type="CDD" id="cd00085">
    <property type="entry name" value="HNHc"/>
    <property type="match status" value="1"/>
</dbReference>
<dbReference type="InterPro" id="IPR003615">
    <property type="entry name" value="HNH_nuc"/>
</dbReference>
<keyword evidence="2" id="KW-0255">Endonuclease</keyword>
<dbReference type="InterPro" id="IPR044925">
    <property type="entry name" value="His-Me_finger_sf"/>
</dbReference>
<keyword evidence="3" id="KW-1185">Reference proteome</keyword>
<protein>
    <submittedName>
        <fullName evidence="2">HNH endonuclease</fullName>
    </submittedName>
</protein>
<dbReference type="Proteomes" id="UP000092819">
    <property type="component" value="Unassembled WGS sequence"/>
</dbReference>
<gene>
    <name evidence="2" type="ORF">VCE7224_04279</name>
</gene>
<name>A0A1C3JK04_9VIBR</name>
<dbReference type="AlphaFoldDB" id="A0A1C3JK04"/>
<dbReference type="SUPFAM" id="SSF54060">
    <property type="entry name" value="His-Me finger endonucleases"/>
    <property type="match status" value="1"/>
</dbReference>
<keyword evidence="2" id="KW-0540">Nuclease</keyword>